<comment type="similarity">
    <text evidence="2 7 8">Belongs to the FBPase class 1 family.</text>
</comment>
<evidence type="ECO:0000256" key="4">
    <source>
        <dbReference type="ARBA" id="ARBA00022801"/>
    </source>
</evidence>
<dbReference type="EC" id="3.1.3.11" evidence="7"/>
<feature type="domain" description="Fructose-1-6-bisphosphatase class I N-terminal" evidence="9">
    <location>
        <begin position="38"/>
        <end position="167"/>
    </location>
</feature>
<sequence length="332" mass="35928">MVDEADRAGLDVLLGEIARTVSRISSLVSQGALGGRDARQKPLDVAAHDMFAAMCEQSALVAAFASARMEAATAADGTQGAYLVAFEPLDGAAHAGLNVTAGTIFSVLRQHDHQPAGDAAFLRTGRDQVAAGYAIYGPSTMLVLTVGSGAHGFTLDRETGTFILTHPSIRLPGKATGFSINSANERLWEPPVLRFVRECRAGSTGERQQDFSTRWMGSTVADVHRLMMLGGVYLQPRERRQPARPGRLRMLHEANPLALLVEQAGGIASTGRARLLELEPQTVHERVPVILGSTCEVERLERYHREYESGADAPFISPLFNERSLFRPEARA</sequence>
<dbReference type="Pfam" id="PF18913">
    <property type="entry name" value="FBPase_C"/>
    <property type="match status" value="1"/>
</dbReference>
<feature type="binding site" evidence="7">
    <location>
        <position position="181"/>
    </location>
    <ligand>
        <name>substrate</name>
    </ligand>
</feature>
<evidence type="ECO:0000259" key="9">
    <source>
        <dbReference type="Pfam" id="PF00316"/>
    </source>
</evidence>
<keyword evidence="3 7" id="KW-0963">Cytoplasm</keyword>
<dbReference type="PIRSF" id="PIRSF000904">
    <property type="entry name" value="FBPtase_SBPase"/>
    <property type="match status" value="1"/>
</dbReference>
<evidence type="ECO:0000256" key="5">
    <source>
        <dbReference type="ARBA" id="ARBA00023277"/>
    </source>
</evidence>
<feature type="domain" description="Fructose-1-6-bisphosphatase class 1 C-terminal" evidence="10">
    <location>
        <begin position="172"/>
        <end position="304"/>
    </location>
</feature>
<comment type="caution">
    <text evidence="11">The sequence shown here is derived from an EMBL/GenBank/DDBJ whole genome shotgun (WGS) entry which is preliminary data.</text>
</comment>
<comment type="catalytic activity">
    <reaction evidence="1 7">
        <text>beta-D-fructose 1,6-bisphosphate + H2O = beta-D-fructose 6-phosphate + phosphate</text>
        <dbReference type="Rhea" id="RHEA:11064"/>
        <dbReference type="ChEBI" id="CHEBI:15377"/>
        <dbReference type="ChEBI" id="CHEBI:32966"/>
        <dbReference type="ChEBI" id="CHEBI:43474"/>
        <dbReference type="ChEBI" id="CHEBI:57634"/>
        <dbReference type="EC" id="3.1.3.11"/>
    </reaction>
</comment>
<dbReference type="Pfam" id="PF00316">
    <property type="entry name" value="FBPase"/>
    <property type="match status" value="1"/>
</dbReference>
<evidence type="ECO:0000256" key="1">
    <source>
        <dbReference type="ARBA" id="ARBA00001273"/>
    </source>
</evidence>
<comment type="subcellular location">
    <subcellularLocation>
        <location evidence="7">Cytoplasm</location>
    </subcellularLocation>
</comment>
<dbReference type="PRINTS" id="PR00115">
    <property type="entry name" value="F16BPHPHTASE"/>
</dbReference>
<dbReference type="InterPro" id="IPR000146">
    <property type="entry name" value="FBPase_class-1"/>
</dbReference>
<evidence type="ECO:0000256" key="3">
    <source>
        <dbReference type="ARBA" id="ARBA00022490"/>
    </source>
</evidence>
<dbReference type="PIRSF" id="PIRSF500210">
    <property type="entry name" value="FBPtase"/>
    <property type="match status" value="1"/>
</dbReference>
<dbReference type="InterPro" id="IPR033391">
    <property type="entry name" value="FBPase_N"/>
</dbReference>
<dbReference type="EMBL" id="WOEY01000015">
    <property type="protein sequence ID" value="NPT40419.1"/>
    <property type="molecule type" value="Genomic_DNA"/>
</dbReference>
<comment type="subunit">
    <text evidence="7">Homotetramer.</text>
</comment>
<evidence type="ECO:0000256" key="8">
    <source>
        <dbReference type="RuleBase" id="RU000508"/>
    </source>
</evidence>
<dbReference type="InterPro" id="IPR028343">
    <property type="entry name" value="FBPtase"/>
</dbReference>
<reference evidence="11 12" key="1">
    <citation type="submission" date="2019-11" db="EMBL/GenBank/DDBJ databases">
        <title>Metabolism of dissolved organic matter in forest soils.</title>
        <authorList>
            <person name="Cyle K.T."/>
            <person name="Wilhelm R.C."/>
            <person name="Martinez C.E."/>
        </authorList>
    </citation>
    <scope>NUCLEOTIDE SEQUENCE [LARGE SCALE GENOMIC DNA]</scope>
    <source>
        <strain evidence="11 12">1N</strain>
    </source>
</reference>
<accession>A0ABX2BHI5</accession>
<keyword evidence="4 7" id="KW-0378">Hydrolase</keyword>
<dbReference type="Proteomes" id="UP000652198">
    <property type="component" value="Unassembled WGS sequence"/>
</dbReference>
<dbReference type="SUPFAM" id="SSF56655">
    <property type="entry name" value="Carbohydrate phosphatase"/>
    <property type="match status" value="1"/>
</dbReference>
<dbReference type="GO" id="GO:0042132">
    <property type="term" value="F:fructose 1,6-bisphosphate 1-phosphatase activity"/>
    <property type="evidence" value="ECO:0007669"/>
    <property type="project" value="UniProtKB-EC"/>
</dbReference>
<comment type="pathway">
    <text evidence="6">Carbohydrate biosynthesis.</text>
</comment>
<comment type="caution">
    <text evidence="7">Lacks conserved residue(s) required for the propagation of feature annotation.</text>
</comment>
<name>A0ABX2BHI5_9BURK</name>
<protein>
    <recommendedName>
        <fullName evidence="7">Fructose-1,6-bisphosphatase class 1</fullName>
        <shortName evidence="7">FBPase class 1</shortName>
        <ecNumber evidence="7">3.1.3.11</ecNumber>
    </recommendedName>
    <alternativeName>
        <fullName evidence="7">D-fructose-1,6-bisphosphate 1-phosphohydrolase class 1</fullName>
    </alternativeName>
</protein>
<dbReference type="InterPro" id="IPR044015">
    <property type="entry name" value="FBPase_C_dom"/>
</dbReference>
<evidence type="ECO:0000313" key="11">
    <source>
        <dbReference type="EMBL" id="NPT40419.1"/>
    </source>
</evidence>
<dbReference type="PANTHER" id="PTHR11556">
    <property type="entry name" value="FRUCTOSE-1,6-BISPHOSPHATASE-RELATED"/>
    <property type="match status" value="1"/>
</dbReference>
<evidence type="ECO:0000259" key="10">
    <source>
        <dbReference type="Pfam" id="PF18913"/>
    </source>
</evidence>
<evidence type="ECO:0000256" key="6">
    <source>
        <dbReference type="ARBA" id="ARBA00024331"/>
    </source>
</evidence>
<dbReference type="Gene3D" id="3.40.190.80">
    <property type="match status" value="1"/>
</dbReference>
<evidence type="ECO:0000256" key="7">
    <source>
        <dbReference type="HAMAP-Rule" id="MF_01855"/>
    </source>
</evidence>
<dbReference type="PANTHER" id="PTHR11556:SF35">
    <property type="entry name" value="SEDOHEPTULOSE-1,7-BISPHOSPHATASE, CHLOROPLASTIC"/>
    <property type="match status" value="1"/>
</dbReference>
<proteinExistence type="inferred from homology"/>
<dbReference type="HAMAP" id="MF_01855">
    <property type="entry name" value="FBPase_class1"/>
    <property type="match status" value="1"/>
</dbReference>
<evidence type="ECO:0000256" key="2">
    <source>
        <dbReference type="ARBA" id="ARBA00010941"/>
    </source>
</evidence>
<keyword evidence="12" id="KW-1185">Reference proteome</keyword>
<keyword evidence="5 7" id="KW-0119">Carbohydrate metabolism</keyword>
<dbReference type="Gene3D" id="3.30.540.10">
    <property type="entry name" value="Fructose-1,6-Bisphosphatase, subunit A, domain 1"/>
    <property type="match status" value="1"/>
</dbReference>
<dbReference type="CDD" id="cd00354">
    <property type="entry name" value="FBPase"/>
    <property type="match status" value="1"/>
</dbReference>
<dbReference type="NCBIfam" id="NF006779">
    <property type="entry name" value="PRK09293.1-3"/>
    <property type="match status" value="1"/>
</dbReference>
<evidence type="ECO:0000313" key="12">
    <source>
        <dbReference type="Proteomes" id="UP000652198"/>
    </source>
</evidence>
<gene>
    <name evidence="7" type="primary">fbp</name>
    <name evidence="11" type="ORF">GNZ12_03635</name>
</gene>
<organism evidence="11 12">
    <name type="scientific">Paraburkholderia solitsugae</name>
    <dbReference type="NCBI Taxonomy" id="2675748"/>
    <lineage>
        <taxon>Bacteria</taxon>
        <taxon>Pseudomonadati</taxon>
        <taxon>Pseudomonadota</taxon>
        <taxon>Betaproteobacteria</taxon>
        <taxon>Burkholderiales</taxon>
        <taxon>Burkholderiaceae</taxon>
        <taxon>Paraburkholderia</taxon>
    </lineage>
</organism>